<sequence length="1020" mass="116910">MKRILLLFLLLFSFMLHGQDFYPSQKKFDKTRIQYQKFVWKFFTSQNFEVYYFGKNEALARSTIQILEAEFPRITDILGYSPFNKIKLFVYPSHQDWIQSNTGISLDNAEEAKAENFAKFKVEIAFQNNTSEYKKELVREVTKVYVNDMLFGGSIKDALQNSLLLSVPEWFSEGIAAYMAEGDSPEMNQFMYQVVVNNRVRKPNLAQGKESIWLGHSIWAYLVKTYGKQPVSNILNLTRIIRNEQSSISSTIKKPFSKFLREWFEYYLNQSKQEEVNTVALNGLKNLTSVDMLNDQILGDFKISPDGKWLAYVLGESGKFQVNLMNLSNQRSQSIFQTGLKDSERISTDRGPLLSWGKSNALSILYSAEGNSYLQTYSALTANKFSLRVESKKKLIDLNCLDFEIASNGQRMLVRALRNGQVDVGIYDLRRNRYTAVTQDANDEIEAHWWNNGNDVAYITEKYVDSTWKPTTSKEDIYSLYHWKADEPSNPNRIFAHRGYIHNLRQVSDSVWTFLSEETSGTNLISLRWADTTFYQNAARSGPWRSVEWAKDQIVVRQNDMLTQMISTYPVGYVLSAGQSRWYPQITETPQTDLSIQGTKDSVDKPLMRRADQRRARIELRQQSQRLRKDPGKLLGPVDYQNSFVVNKSEGNFMVDPIRGLGYSFEVKMNDLLENHLVRTGIFVTSNLRNADLWAEYGYLANKVDWFVRFDRKVLDQENESFSQKVRFNRIEVKGVYPFNLFSKLSFTGSFSSNRAIDQFSLTTPENLATYAGAKLEYTFDNTVHLDENLRTGFRMNLSAEYQTGLALPQNFSRIRLDMRRYLKLTNSFILAARLSASNALGSAAPQTMLGGVDNWLFIQRESRNKENPMGTAGIAQRDVFMSDVASPLRGFNVNKLSGQSHILLNLELRVPLKSLMGPDFSKSRFMNSFQFAGFTDIGSAWTGSNPFARTNGFNTNTYGGNTNPFLATVTDFRNPFLVGYGLGARAYLLGYFIKLDYAFGMDNKEIKAPVTYLSFGYDF</sequence>
<accession>A0A2S2DWS1</accession>
<proteinExistence type="predicted"/>
<dbReference type="OrthoDB" id="9760276at2"/>
<protein>
    <recommendedName>
        <fullName evidence="4">Translocation protein TolB</fullName>
    </recommendedName>
</protein>
<evidence type="ECO:0000256" key="1">
    <source>
        <dbReference type="SAM" id="SignalP"/>
    </source>
</evidence>
<reference evidence="3" key="1">
    <citation type="submission" date="2018-05" db="EMBL/GenBank/DDBJ databases">
        <title>Pseudarcicella sp. HME7025 Genome sequencing and assembly.</title>
        <authorList>
            <person name="Kim H."/>
            <person name="Kang H."/>
            <person name="Joh K."/>
        </authorList>
    </citation>
    <scope>NUCLEOTIDE SEQUENCE [LARGE SCALE GENOMIC DNA]</scope>
    <source>
        <strain evidence="3">HME7025</strain>
    </source>
</reference>
<dbReference type="Gene3D" id="2.40.160.50">
    <property type="entry name" value="membrane protein fhac: a member of the omp85/tpsb transporter family"/>
    <property type="match status" value="1"/>
</dbReference>
<feature type="chain" id="PRO_5015732678" description="Translocation protein TolB" evidence="1">
    <location>
        <begin position="19"/>
        <end position="1020"/>
    </location>
</feature>
<name>A0A2S2DWS1_9BACT</name>
<feature type="signal peptide" evidence="1">
    <location>
        <begin position="1"/>
        <end position="18"/>
    </location>
</feature>
<keyword evidence="3" id="KW-1185">Reference proteome</keyword>
<dbReference type="RefSeq" id="WP_154401958.1">
    <property type="nucleotide sequence ID" value="NZ_CP029346.1"/>
</dbReference>
<keyword evidence="1" id="KW-0732">Signal</keyword>
<evidence type="ECO:0008006" key="4">
    <source>
        <dbReference type="Google" id="ProtNLM"/>
    </source>
</evidence>
<dbReference type="AlphaFoldDB" id="A0A2S2DWS1"/>
<dbReference type="KEGG" id="psez:HME7025_01929"/>
<organism evidence="2 3">
    <name type="scientific">Aquirufa nivalisilvae</name>
    <dbReference type="NCBI Taxonomy" id="2516557"/>
    <lineage>
        <taxon>Bacteria</taxon>
        <taxon>Pseudomonadati</taxon>
        <taxon>Bacteroidota</taxon>
        <taxon>Cytophagia</taxon>
        <taxon>Cytophagales</taxon>
        <taxon>Flectobacillaceae</taxon>
        <taxon>Aquirufa</taxon>
    </lineage>
</organism>
<gene>
    <name evidence="2" type="ORF">HME7025_01929</name>
</gene>
<dbReference type="InterPro" id="IPR011042">
    <property type="entry name" value="6-blade_b-propeller_TolB-like"/>
</dbReference>
<dbReference type="Gene3D" id="2.120.10.30">
    <property type="entry name" value="TolB, C-terminal domain"/>
    <property type="match status" value="1"/>
</dbReference>
<dbReference type="Proteomes" id="UP000245468">
    <property type="component" value="Chromosome"/>
</dbReference>
<evidence type="ECO:0000313" key="2">
    <source>
        <dbReference type="EMBL" id="AWL09779.1"/>
    </source>
</evidence>
<evidence type="ECO:0000313" key="3">
    <source>
        <dbReference type="Proteomes" id="UP000245468"/>
    </source>
</evidence>
<dbReference type="EMBL" id="CP029346">
    <property type="protein sequence ID" value="AWL09779.1"/>
    <property type="molecule type" value="Genomic_DNA"/>
</dbReference>
<dbReference type="SUPFAM" id="SSF82171">
    <property type="entry name" value="DPP6 N-terminal domain-like"/>
    <property type="match status" value="1"/>
</dbReference>